<keyword evidence="4" id="KW-1185">Reference proteome</keyword>
<dbReference type="Gene3D" id="3.30.750.140">
    <property type="match status" value="1"/>
</dbReference>
<accession>A0A2R3J1B5</accession>
<sequence>MPAEIGASPPLPPVSAPRPLPPAQSQGSAQADAEMTLKLVQTLAGLLGEGDSGKAEVLAVKEGLANNFQVLLKLTLANSGQSLVEVQSNRPLVPGNLLNVSATSNASVVATLLDSMAGAGPLTSLDLEQLPPGTLLQGKVLSSTALPPDKAQQVVYRVLLNLLNTPLAGSKLSLDSPQALPVGSLLTALVRNSQQIDFLPLSGRLDQLALGQQLAGQNVRQASLEGLFAGLHGLAGRNDLPDNLRQAVERLFAGLPDAQKMGDAKLLGQALQQSGLFLEARLMQGATDHLGQDLKANLLRLFAQLAPLPQAAAQAPGMFAGNTPNLAQALPAFVRNALGNLGQSANKTQALNFPLPSKVLQLFDEDMELESLLRLAAAAISRLQTHQLSSLAQTSTLPDGTQLATWQMEVPMRHQHSVVPLQVKFQEEQRKTGEEARESLWRVELAFDLEPLGPLHAQATLLRGSLSSQLWAERDATARLVEHELGHLRQRLRDAGLTVGEITCQRGRPPQGPRATIEQRWVDETA</sequence>
<keyword evidence="3" id="KW-0282">Flagellum</keyword>
<reference evidence="3 4" key="1">
    <citation type="submission" date="2018-02" db="EMBL/GenBank/DDBJ databases">
        <title>FDA/CDC Antimicrobial Resistant Isolate Bank Genome Sequencing.</title>
        <authorList>
            <person name="Benahmed F.H."/>
            <person name="Lutgring J.D."/>
            <person name="Yoo B."/>
            <person name="Machado M."/>
            <person name="Brown A."/>
            <person name="McAllister G."/>
            <person name="Perry A."/>
            <person name="Halpin A.L."/>
            <person name="Vavikolanu K."/>
            <person name="Ott S."/>
            <person name="Zhao X."/>
            <person name="Tallon L.J."/>
            <person name="Sadzewicz L."/>
            <person name="Aluvathingal J."/>
            <person name="Nadendla S."/>
            <person name="Voskania-kordi A."/>
            <person name="Simonyan V."/>
            <person name="Patel J."/>
            <person name="Shawar R.M."/>
        </authorList>
    </citation>
    <scope>NUCLEOTIDE SEQUENCE [LARGE SCALE GENOMIC DNA]</scope>
    <source>
        <strain evidence="3 4">AR_0356</strain>
    </source>
</reference>
<name>A0A2R3J1B5_9PSED</name>
<protein>
    <submittedName>
        <fullName evidence="3">Flagellar hook-length control FliK family protein</fullName>
    </submittedName>
</protein>
<dbReference type="InterPro" id="IPR038610">
    <property type="entry name" value="FliK-like_C_sf"/>
</dbReference>
<feature type="domain" description="Flagellar hook-length control protein-like C-terminal" evidence="2">
    <location>
        <begin position="432"/>
        <end position="512"/>
    </location>
</feature>
<organism evidence="3 4">
    <name type="scientific">Pseudomonas paraeruginosa</name>
    <dbReference type="NCBI Taxonomy" id="2994495"/>
    <lineage>
        <taxon>Bacteria</taxon>
        <taxon>Pseudomonadati</taxon>
        <taxon>Pseudomonadota</taxon>
        <taxon>Gammaproteobacteria</taxon>
        <taxon>Pseudomonadales</taxon>
        <taxon>Pseudomonadaceae</taxon>
        <taxon>Pseudomonas</taxon>
    </lineage>
</organism>
<evidence type="ECO:0000259" key="2">
    <source>
        <dbReference type="Pfam" id="PF02120"/>
    </source>
</evidence>
<dbReference type="AlphaFoldDB" id="A0A2R3J1B5"/>
<dbReference type="Proteomes" id="UP000238390">
    <property type="component" value="Chromosome"/>
</dbReference>
<evidence type="ECO:0000313" key="4">
    <source>
        <dbReference type="Proteomes" id="UP000238390"/>
    </source>
</evidence>
<proteinExistence type="predicted"/>
<evidence type="ECO:0000256" key="1">
    <source>
        <dbReference type="SAM" id="MobiDB-lite"/>
    </source>
</evidence>
<evidence type="ECO:0000313" key="3">
    <source>
        <dbReference type="EMBL" id="AVK07955.1"/>
    </source>
</evidence>
<feature type="compositionally biased region" description="Pro residues" evidence="1">
    <location>
        <begin position="9"/>
        <end position="22"/>
    </location>
</feature>
<dbReference type="EMBL" id="CP027169">
    <property type="protein sequence ID" value="AVK07955.1"/>
    <property type="molecule type" value="Genomic_DNA"/>
</dbReference>
<gene>
    <name evidence="3" type="ORF">CSB93_5147</name>
</gene>
<keyword evidence="3" id="KW-0969">Cilium</keyword>
<feature type="region of interest" description="Disordered" evidence="1">
    <location>
        <begin position="1"/>
        <end position="32"/>
    </location>
</feature>
<dbReference type="Pfam" id="PF02120">
    <property type="entry name" value="Flg_hook"/>
    <property type="match status" value="1"/>
</dbReference>
<dbReference type="InterPro" id="IPR021136">
    <property type="entry name" value="Flagellar_hook_control-like_C"/>
</dbReference>
<keyword evidence="3" id="KW-0966">Cell projection</keyword>